<reference evidence="2" key="1">
    <citation type="submission" date="2023-03" db="EMBL/GenBank/DDBJ databases">
        <title>Massive genome expansion in bonnet fungi (Mycena s.s.) driven by repeated elements and novel gene families across ecological guilds.</title>
        <authorList>
            <consortium name="Lawrence Berkeley National Laboratory"/>
            <person name="Harder C.B."/>
            <person name="Miyauchi S."/>
            <person name="Viragh M."/>
            <person name="Kuo A."/>
            <person name="Thoen E."/>
            <person name="Andreopoulos B."/>
            <person name="Lu D."/>
            <person name="Skrede I."/>
            <person name="Drula E."/>
            <person name="Henrissat B."/>
            <person name="Morin E."/>
            <person name="Kohler A."/>
            <person name="Barry K."/>
            <person name="LaButti K."/>
            <person name="Morin E."/>
            <person name="Salamov A."/>
            <person name="Lipzen A."/>
            <person name="Mereny Z."/>
            <person name="Hegedus B."/>
            <person name="Baldrian P."/>
            <person name="Stursova M."/>
            <person name="Weitz H."/>
            <person name="Taylor A."/>
            <person name="Grigoriev I.V."/>
            <person name="Nagy L.G."/>
            <person name="Martin F."/>
            <person name="Kauserud H."/>
        </authorList>
    </citation>
    <scope>NUCLEOTIDE SEQUENCE</scope>
    <source>
        <strain evidence="2">CBHHK067</strain>
    </source>
</reference>
<dbReference type="AlphaFoldDB" id="A0AAD7DBB8"/>
<feature type="compositionally biased region" description="Pro residues" evidence="1">
    <location>
        <begin position="269"/>
        <end position="279"/>
    </location>
</feature>
<feature type="region of interest" description="Disordered" evidence="1">
    <location>
        <begin position="193"/>
        <end position="280"/>
    </location>
</feature>
<proteinExistence type="predicted"/>
<accession>A0AAD7DBB8</accession>
<feature type="compositionally biased region" description="Low complexity" evidence="1">
    <location>
        <begin position="237"/>
        <end position="268"/>
    </location>
</feature>
<evidence type="ECO:0000313" key="3">
    <source>
        <dbReference type="Proteomes" id="UP001221757"/>
    </source>
</evidence>
<feature type="compositionally biased region" description="Basic and acidic residues" evidence="1">
    <location>
        <begin position="193"/>
        <end position="205"/>
    </location>
</feature>
<dbReference type="EMBL" id="JARKIE010000108">
    <property type="protein sequence ID" value="KAJ7683472.1"/>
    <property type="molecule type" value="Genomic_DNA"/>
</dbReference>
<dbReference type="Proteomes" id="UP001221757">
    <property type="component" value="Unassembled WGS sequence"/>
</dbReference>
<keyword evidence="3" id="KW-1185">Reference proteome</keyword>
<protein>
    <submittedName>
        <fullName evidence="2">Uncharacterized protein</fullName>
    </submittedName>
</protein>
<sequence length="414" mass="45492">MVLLVLQNPKKVLKNILFHLEVQELDVWPVPNIVTNTEARLSKTPRHIKCIWRTPVGRRLHTESSEYLHWKQRVHRMEATDQRRCQMGQTVPSQPRDYEVDWAVYKQKKQQDLERRVADARFEGEAGCTRFEFDDGSVFYLVTSPQAKAPGPGVYPSWSSGQRVAESVPRGGGVRFYSYDACLPGWHAGCDAGEHDHPANPERSRRSQPPPPSPALRSTQGQLEPETPSKLLSIGLTPTTPTVVRRSPAPSTATTLATPLSPALAPHTATPPPAAPPSDPFEARLVAVHALHYTVRGSGVVHSALNPALAEYSNLYSSTGDATLFTTTDARHAAHVAAGHSISLAKEFAAAEHAAAQVEALGPTPDRYETASSRYDLAQRLRASLRQLAALEEEDAKDEDARLWGSFEDGAFIE</sequence>
<evidence type="ECO:0000256" key="1">
    <source>
        <dbReference type="SAM" id="MobiDB-lite"/>
    </source>
</evidence>
<gene>
    <name evidence="2" type="ORF">B0H17DRAFT_1137787</name>
</gene>
<comment type="caution">
    <text evidence="2">The sequence shown here is derived from an EMBL/GenBank/DDBJ whole genome shotgun (WGS) entry which is preliminary data.</text>
</comment>
<organism evidence="2 3">
    <name type="scientific">Mycena rosella</name>
    <name type="common">Pink bonnet</name>
    <name type="synonym">Agaricus rosellus</name>
    <dbReference type="NCBI Taxonomy" id="1033263"/>
    <lineage>
        <taxon>Eukaryota</taxon>
        <taxon>Fungi</taxon>
        <taxon>Dikarya</taxon>
        <taxon>Basidiomycota</taxon>
        <taxon>Agaricomycotina</taxon>
        <taxon>Agaricomycetes</taxon>
        <taxon>Agaricomycetidae</taxon>
        <taxon>Agaricales</taxon>
        <taxon>Marasmiineae</taxon>
        <taxon>Mycenaceae</taxon>
        <taxon>Mycena</taxon>
    </lineage>
</organism>
<evidence type="ECO:0000313" key="2">
    <source>
        <dbReference type="EMBL" id="KAJ7683472.1"/>
    </source>
</evidence>
<name>A0AAD7DBB8_MYCRO</name>